<evidence type="ECO:0000313" key="4">
    <source>
        <dbReference type="EMBL" id="ACM05194.1"/>
    </source>
</evidence>
<organism evidence="4 5">
    <name type="scientific">Thermomicrobium roseum (strain ATCC 27502 / DSM 5159 / P-2)</name>
    <dbReference type="NCBI Taxonomy" id="309801"/>
    <lineage>
        <taxon>Bacteria</taxon>
        <taxon>Pseudomonadati</taxon>
        <taxon>Thermomicrobiota</taxon>
        <taxon>Thermomicrobia</taxon>
        <taxon>Thermomicrobiales</taxon>
        <taxon>Thermomicrobiaceae</taxon>
        <taxon>Thermomicrobium</taxon>
    </lineage>
</organism>
<dbReference type="InterPro" id="IPR051257">
    <property type="entry name" value="Diverse_CBS-Domain"/>
</dbReference>
<dbReference type="KEGG" id="tro:trd_0888"/>
<dbReference type="Gene3D" id="2.20.28.10">
    <property type="match status" value="1"/>
</dbReference>
<feature type="domain" description="CBS" evidence="3">
    <location>
        <begin position="15"/>
        <end position="72"/>
    </location>
</feature>
<dbReference type="RefSeq" id="WP_012642267.1">
    <property type="nucleotide sequence ID" value="NC_011959.1"/>
</dbReference>
<evidence type="ECO:0000256" key="2">
    <source>
        <dbReference type="PROSITE-ProRule" id="PRU00703"/>
    </source>
</evidence>
<accession>B9KZG8</accession>
<dbReference type="EMBL" id="CP001275">
    <property type="protein sequence ID" value="ACM05194.1"/>
    <property type="molecule type" value="Genomic_DNA"/>
</dbReference>
<dbReference type="SUPFAM" id="SSF57802">
    <property type="entry name" value="Rubredoxin-like"/>
    <property type="match status" value="1"/>
</dbReference>
<name>B9KZG8_THERP</name>
<dbReference type="CDD" id="cd04586">
    <property type="entry name" value="CBS_pair_BON_assoc"/>
    <property type="match status" value="1"/>
</dbReference>
<gene>
    <name evidence="4" type="ordered locus">trd_0888</name>
</gene>
<dbReference type="InterPro" id="IPR046342">
    <property type="entry name" value="CBS_dom_sf"/>
</dbReference>
<dbReference type="eggNOG" id="COG0517">
    <property type="taxonomic scope" value="Bacteria"/>
</dbReference>
<evidence type="ECO:0000259" key="3">
    <source>
        <dbReference type="PROSITE" id="PS51371"/>
    </source>
</evidence>
<proteinExistence type="predicted"/>
<protein>
    <submittedName>
        <fullName evidence="4">CBS domain protein/ACT domain protein</fullName>
    </submittedName>
</protein>
<dbReference type="PANTHER" id="PTHR43080">
    <property type="entry name" value="CBS DOMAIN-CONTAINING PROTEIN CBSX3, MITOCHONDRIAL"/>
    <property type="match status" value="1"/>
</dbReference>
<dbReference type="AlphaFoldDB" id="B9KZG8"/>
<evidence type="ECO:0000256" key="1">
    <source>
        <dbReference type="ARBA" id="ARBA00023122"/>
    </source>
</evidence>
<dbReference type="Proteomes" id="UP000000447">
    <property type="component" value="Chromosome"/>
</dbReference>
<sequence>MTRDPVDTVLAREIMTENVVTVRPNTTVEEVARLLMTHRITGVPVIDEAGRVLGIVSEFDLLAKRGHTAGEIMTRDVIAVTEETPAEAIADLIVQQRVRRVPVLKEGRLVGIVTRADLIRLFALTRWTCSNCGYFERGLHRPEVCSACGNRTFTLEREPPGM</sequence>
<dbReference type="STRING" id="309801.trd_0888"/>
<dbReference type="HOGENOM" id="CLU_040681_9_2_0"/>
<dbReference type="Pfam" id="PF00571">
    <property type="entry name" value="CBS"/>
    <property type="match status" value="2"/>
</dbReference>
<dbReference type="PROSITE" id="PS51371">
    <property type="entry name" value="CBS"/>
    <property type="match status" value="2"/>
</dbReference>
<dbReference type="PANTHER" id="PTHR43080:SF26">
    <property type="entry name" value="REGULATORY PROTEIN"/>
    <property type="match status" value="1"/>
</dbReference>
<dbReference type="SMART" id="SM00116">
    <property type="entry name" value="CBS"/>
    <property type="match status" value="2"/>
</dbReference>
<keyword evidence="1 2" id="KW-0129">CBS domain</keyword>
<dbReference type="InterPro" id="IPR000644">
    <property type="entry name" value="CBS_dom"/>
</dbReference>
<feature type="domain" description="CBS" evidence="3">
    <location>
        <begin position="73"/>
        <end position="128"/>
    </location>
</feature>
<reference evidence="4 5" key="1">
    <citation type="journal article" date="2009" name="PLoS ONE">
        <title>Complete genome sequence of the aerobic CO-oxidizing thermophile Thermomicrobium roseum.</title>
        <authorList>
            <person name="Wu D."/>
            <person name="Raymond J."/>
            <person name="Wu M."/>
            <person name="Chatterji S."/>
            <person name="Ren Q."/>
            <person name="Graham J.E."/>
            <person name="Bryant D.A."/>
            <person name="Robb F."/>
            <person name="Colman A."/>
            <person name="Tallon L.J."/>
            <person name="Badger J.H."/>
            <person name="Madupu R."/>
            <person name="Ward N.L."/>
            <person name="Eisen J.A."/>
        </authorList>
    </citation>
    <scope>NUCLEOTIDE SEQUENCE [LARGE SCALE GENOMIC DNA]</scope>
    <source>
        <strain evidence="5">ATCC 27502 / DSM 5159 / P-2</strain>
    </source>
</reference>
<dbReference type="SUPFAM" id="SSF54631">
    <property type="entry name" value="CBS-domain pair"/>
    <property type="match status" value="1"/>
</dbReference>
<keyword evidence="5" id="KW-1185">Reference proteome</keyword>
<dbReference type="OrthoDB" id="9790355at2"/>
<evidence type="ECO:0000313" key="5">
    <source>
        <dbReference type="Proteomes" id="UP000000447"/>
    </source>
</evidence>
<dbReference type="Gene3D" id="3.10.580.10">
    <property type="entry name" value="CBS-domain"/>
    <property type="match status" value="2"/>
</dbReference>